<protein>
    <submittedName>
        <fullName evidence="1">Uncharacterized protein</fullName>
    </submittedName>
</protein>
<gene>
    <name evidence="1" type="ORF">Nepgr_031813</name>
</gene>
<reference evidence="1" key="1">
    <citation type="submission" date="2023-05" db="EMBL/GenBank/DDBJ databases">
        <title>Nepenthes gracilis genome sequencing.</title>
        <authorList>
            <person name="Fukushima K."/>
        </authorList>
    </citation>
    <scope>NUCLEOTIDE SEQUENCE</scope>
    <source>
        <strain evidence="1">SING2019-196</strain>
    </source>
</reference>
<dbReference type="Proteomes" id="UP001279734">
    <property type="component" value="Unassembled WGS sequence"/>
</dbReference>
<organism evidence="1 2">
    <name type="scientific">Nepenthes gracilis</name>
    <name type="common">Slender pitcher plant</name>
    <dbReference type="NCBI Taxonomy" id="150966"/>
    <lineage>
        <taxon>Eukaryota</taxon>
        <taxon>Viridiplantae</taxon>
        <taxon>Streptophyta</taxon>
        <taxon>Embryophyta</taxon>
        <taxon>Tracheophyta</taxon>
        <taxon>Spermatophyta</taxon>
        <taxon>Magnoliopsida</taxon>
        <taxon>eudicotyledons</taxon>
        <taxon>Gunneridae</taxon>
        <taxon>Pentapetalae</taxon>
        <taxon>Caryophyllales</taxon>
        <taxon>Nepenthaceae</taxon>
        <taxon>Nepenthes</taxon>
    </lineage>
</organism>
<comment type="caution">
    <text evidence="1">The sequence shown here is derived from an EMBL/GenBank/DDBJ whole genome shotgun (WGS) entry which is preliminary data.</text>
</comment>
<keyword evidence="2" id="KW-1185">Reference proteome</keyword>
<evidence type="ECO:0000313" key="2">
    <source>
        <dbReference type="Proteomes" id="UP001279734"/>
    </source>
</evidence>
<dbReference type="EMBL" id="BSYO01000037">
    <property type="protein sequence ID" value="GMH29970.1"/>
    <property type="molecule type" value="Genomic_DNA"/>
</dbReference>
<name>A0AAD3Y765_NEPGR</name>
<sequence>MKSPHREDKQRVSFQSQLDFAPSVQVLNQFDVLQSDVEVETSKVYEKDVLLRARFVGEQQKIPICLIVSGLDNKSSVEQGNSQLPPDFGAAPACRSLEESQSSSTGDLASLVAIDKLLMDIIPAKSCIVHLSLDKKETILRHKEIYAQTVVGLQKCCFFQQGGNGEEWHQAAGHDIVSYADIMK</sequence>
<evidence type="ECO:0000313" key="1">
    <source>
        <dbReference type="EMBL" id="GMH29970.1"/>
    </source>
</evidence>
<dbReference type="AlphaFoldDB" id="A0AAD3Y765"/>
<proteinExistence type="predicted"/>
<accession>A0AAD3Y765</accession>